<evidence type="ECO:0000313" key="1">
    <source>
        <dbReference type="EMBL" id="HDS10045.1"/>
    </source>
</evidence>
<accession>A0A7C1I367</accession>
<dbReference type="EMBL" id="DSDY01000009">
    <property type="protein sequence ID" value="HDS10045.1"/>
    <property type="molecule type" value="Genomic_DNA"/>
</dbReference>
<dbReference type="GO" id="GO:0003677">
    <property type="term" value="F:DNA binding"/>
    <property type="evidence" value="ECO:0007669"/>
    <property type="project" value="UniProtKB-KW"/>
</dbReference>
<dbReference type="Gene3D" id="2.30.130.30">
    <property type="entry name" value="Hypothetical protein"/>
    <property type="match status" value="1"/>
</dbReference>
<dbReference type="InterPro" id="IPR015947">
    <property type="entry name" value="PUA-like_sf"/>
</dbReference>
<dbReference type="SUPFAM" id="SSF88697">
    <property type="entry name" value="PUA domain-like"/>
    <property type="match status" value="1"/>
</dbReference>
<reference evidence="1" key="1">
    <citation type="journal article" date="2020" name="mSystems">
        <title>Genome- and Community-Level Interaction Insights into Carbon Utilization and Element Cycling Functions of Hydrothermarchaeota in Hydrothermal Sediment.</title>
        <authorList>
            <person name="Zhou Z."/>
            <person name="Liu Y."/>
            <person name="Xu W."/>
            <person name="Pan J."/>
            <person name="Luo Z.H."/>
            <person name="Li M."/>
        </authorList>
    </citation>
    <scope>NUCLEOTIDE SEQUENCE [LARGE SCALE GENOMIC DNA]</scope>
    <source>
        <strain evidence="1">SpSt-123</strain>
    </source>
</reference>
<comment type="caution">
    <text evidence="1">The sequence shown here is derived from an EMBL/GenBank/DDBJ whole genome shotgun (WGS) entry which is preliminary data.</text>
</comment>
<proteinExistence type="predicted"/>
<gene>
    <name evidence="1" type="ORF">ENO04_00245</name>
</gene>
<protein>
    <submittedName>
        <fullName evidence="1">DNA-binding protein</fullName>
    </submittedName>
</protein>
<dbReference type="AlphaFoldDB" id="A0A7C1I367"/>
<name>A0A7C1I367_9CREN</name>
<sequence length="151" mass="17345">MRFFLFSIRPLYADAVFSGVKKYELRRGFIDELTTGDIVFLYVSGNEQRIKGLFRAGRIFRGTPQEVWRYVSSDPLSGIGRDTWQYIAGSSRAVAVEVVDPCVFSRQPSLHDIRAVFPRWSPPLSYSLLSEKEPVFLLFLEQGLEECLNKK</sequence>
<organism evidence="1">
    <name type="scientific">Fervidicoccus fontis</name>
    <dbReference type="NCBI Taxonomy" id="683846"/>
    <lineage>
        <taxon>Archaea</taxon>
        <taxon>Thermoproteota</taxon>
        <taxon>Thermoprotei</taxon>
        <taxon>Fervidicoccales</taxon>
        <taxon>Fervidicoccaceae</taxon>
        <taxon>Fervidicoccus</taxon>
    </lineage>
</organism>
<keyword evidence="1" id="KW-0238">DNA-binding</keyword>